<dbReference type="AlphaFoldDB" id="A0A9W9ZCN0"/>
<dbReference type="PANTHER" id="PTHR45808:SF2">
    <property type="entry name" value="RHO GTPASE-ACTIVATING PROTEIN 68F"/>
    <property type="match status" value="1"/>
</dbReference>
<organism evidence="2 3">
    <name type="scientific">Desmophyllum pertusum</name>
    <dbReference type="NCBI Taxonomy" id="174260"/>
    <lineage>
        <taxon>Eukaryota</taxon>
        <taxon>Metazoa</taxon>
        <taxon>Cnidaria</taxon>
        <taxon>Anthozoa</taxon>
        <taxon>Hexacorallia</taxon>
        <taxon>Scleractinia</taxon>
        <taxon>Caryophylliina</taxon>
        <taxon>Caryophylliidae</taxon>
        <taxon>Desmophyllum</taxon>
    </lineage>
</organism>
<dbReference type="Gene3D" id="1.10.555.10">
    <property type="entry name" value="Rho GTPase activation protein"/>
    <property type="match status" value="1"/>
</dbReference>
<proteinExistence type="predicted"/>
<feature type="domain" description="Rho-GAP" evidence="1">
    <location>
        <begin position="1"/>
        <end position="88"/>
    </location>
</feature>
<evidence type="ECO:0000313" key="2">
    <source>
        <dbReference type="EMBL" id="KAJ7379041.1"/>
    </source>
</evidence>
<comment type="caution">
    <text evidence="2">The sequence shown here is derived from an EMBL/GenBank/DDBJ whole genome shotgun (WGS) entry which is preliminary data.</text>
</comment>
<sequence length="88" mass="10360">MLTSVKFLRETALEVEGIFRRSGNMRTIKDITQMFNKGFAVRYSDPEDIHCAAVIMKRFLRELPEPILTFKLMIQLLQAHQFLMKLRS</sequence>
<evidence type="ECO:0000259" key="1">
    <source>
        <dbReference type="PROSITE" id="PS50238"/>
    </source>
</evidence>
<gene>
    <name evidence="2" type="primary">ARHGAP1_2</name>
    <name evidence="2" type="ORF">OS493_018836</name>
</gene>
<dbReference type="PANTHER" id="PTHR45808">
    <property type="entry name" value="RHO GTPASE-ACTIVATING PROTEIN 68F"/>
    <property type="match status" value="1"/>
</dbReference>
<dbReference type="PROSITE" id="PS50238">
    <property type="entry name" value="RHOGAP"/>
    <property type="match status" value="1"/>
</dbReference>
<dbReference type="GO" id="GO:0005096">
    <property type="term" value="F:GTPase activator activity"/>
    <property type="evidence" value="ECO:0007669"/>
    <property type="project" value="TreeGrafter"/>
</dbReference>
<dbReference type="Proteomes" id="UP001163046">
    <property type="component" value="Unassembled WGS sequence"/>
</dbReference>
<dbReference type="GO" id="GO:2001136">
    <property type="term" value="P:negative regulation of endocytic recycling"/>
    <property type="evidence" value="ECO:0007669"/>
    <property type="project" value="TreeGrafter"/>
</dbReference>
<keyword evidence="3" id="KW-1185">Reference proteome</keyword>
<protein>
    <submittedName>
        <fullName evidence="2">Rho GTPase-activating protein 1</fullName>
    </submittedName>
</protein>
<name>A0A9W9ZCN0_9CNID</name>
<dbReference type="GO" id="GO:0007264">
    <property type="term" value="P:small GTPase-mediated signal transduction"/>
    <property type="evidence" value="ECO:0007669"/>
    <property type="project" value="TreeGrafter"/>
</dbReference>
<dbReference type="GO" id="GO:0005737">
    <property type="term" value="C:cytoplasm"/>
    <property type="evidence" value="ECO:0007669"/>
    <property type="project" value="TreeGrafter"/>
</dbReference>
<dbReference type="InterPro" id="IPR008936">
    <property type="entry name" value="Rho_GTPase_activation_prot"/>
</dbReference>
<reference evidence="2" key="1">
    <citation type="submission" date="2023-01" db="EMBL/GenBank/DDBJ databases">
        <title>Genome assembly of the deep-sea coral Lophelia pertusa.</title>
        <authorList>
            <person name="Herrera S."/>
            <person name="Cordes E."/>
        </authorList>
    </citation>
    <scope>NUCLEOTIDE SEQUENCE</scope>
    <source>
        <strain evidence="2">USNM1676648</strain>
        <tissue evidence="2">Polyp</tissue>
    </source>
</reference>
<dbReference type="InterPro" id="IPR000198">
    <property type="entry name" value="RhoGAP_dom"/>
</dbReference>
<dbReference type="Pfam" id="PF00620">
    <property type="entry name" value="RhoGAP"/>
    <property type="match status" value="1"/>
</dbReference>
<dbReference type="SUPFAM" id="SSF48350">
    <property type="entry name" value="GTPase activation domain, GAP"/>
    <property type="match status" value="1"/>
</dbReference>
<dbReference type="OrthoDB" id="2218807at2759"/>
<evidence type="ECO:0000313" key="3">
    <source>
        <dbReference type="Proteomes" id="UP001163046"/>
    </source>
</evidence>
<accession>A0A9W9ZCN0</accession>
<dbReference type="EMBL" id="MU826360">
    <property type="protein sequence ID" value="KAJ7379041.1"/>
    <property type="molecule type" value="Genomic_DNA"/>
</dbReference>